<keyword evidence="5" id="KW-1185">Reference proteome</keyword>
<dbReference type="Pfam" id="PF14223">
    <property type="entry name" value="Retrotran_gag_2"/>
    <property type="match status" value="1"/>
</dbReference>
<dbReference type="CDD" id="cd09272">
    <property type="entry name" value="RNase_HI_RT_Ty1"/>
    <property type="match status" value="1"/>
</dbReference>
<dbReference type="PANTHER" id="PTHR11439">
    <property type="entry name" value="GAG-POL-RELATED RETROTRANSPOSON"/>
    <property type="match status" value="1"/>
</dbReference>
<evidence type="ECO:0000256" key="2">
    <source>
        <dbReference type="SAM" id="MobiDB-lite"/>
    </source>
</evidence>
<evidence type="ECO:0000259" key="3">
    <source>
        <dbReference type="Pfam" id="PF26138"/>
    </source>
</evidence>
<evidence type="ECO:0000313" key="4">
    <source>
        <dbReference type="EMBL" id="OMO97862.1"/>
    </source>
</evidence>
<dbReference type="OMA" id="YEMWENI"/>
<name>A0A1R3JSI3_COCAP</name>
<proteinExistence type="predicted"/>
<feature type="compositionally biased region" description="Basic and acidic residues" evidence="2">
    <location>
        <begin position="419"/>
        <end position="436"/>
    </location>
</feature>
<dbReference type="InterPro" id="IPR058353">
    <property type="entry name" value="DUF8040"/>
</dbReference>
<dbReference type="Proteomes" id="UP000188268">
    <property type="component" value="Unassembled WGS sequence"/>
</dbReference>
<dbReference type="Pfam" id="PF26138">
    <property type="entry name" value="DUF8040"/>
    <property type="match status" value="1"/>
</dbReference>
<sequence length="647" mass="74167">MVFDNDIQAVDNIKMDRRAFAKLCHLLQTVGKLKDSRNSTVEELVISFLHIAAHNVKNRILKRQIGRFGKTVSRQFHAVLNAILRLHSLCLKKPEPIPENHTDERWKWFKGVYNPKMQFNYVLPGWEGSAIDGRVLRDVISRKNGLKVPQGFVKVWLTSLLSGFENPWWGIQVLEIKDGELHLCIDYEMWENIQKGPWKPTKSVEREFVEKPRVEWTQEDIKKYQLNFKAINRVSTCTIAKEIWEKLRITHEEIVTSLIDRFSSITNQLNNLGKDIPEGERVKKLLRALPKSWNPLTTAIREARDLNETSFDEICGSLLTHEVDLRSCEEDEKKRAAEKKRCLALKVSALEEEIDSLTIDETGSEPDEETEIQERGRNYLYKKNFKKDKFKAKSWQSNVEEDIKANLCLTAKEDEPEVEHEHNEEGLKAQSQEKKPCAPRKVVQDDDDVGINETNMKDAMITADTNEIATEEINEEPLIESIFINQSKYTKEMLKKFGMEDCKPMKTPMATGTKLDSDEKGKVVDQKLYRGMIGSLLYLTASRPDILFSVCLCDHFQSRPNESHLIAVKKIFRYLHGTTGLGLWYPKGSLLDLAGYFDVNFVGSKTNRKSTNGTCQFLGQMLVSWSSKKQNSVALSTAEAEYIAAGS</sequence>
<gene>
    <name evidence="4" type="ORF">CCACVL1_04429</name>
</gene>
<feature type="region of interest" description="Disordered" evidence="2">
    <location>
        <begin position="414"/>
        <end position="441"/>
    </location>
</feature>
<dbReference type="AlphaFoldDB" id="A0A1R3JSI3"/>
<comment type="caution">
    <text evidence="4">The sequence shown here is derived from an EMBL/GenBank/DDBJ whole genome shotgun (WGS) entry which is preliminary data.</text>
</comment>
<organism evidence="4 5">
    <name type="scientific">Corchorus capsularis</name>
    <name type="common">Jute</name>
    <dbReference type="NCBI Taxonomy" id="210143"/>
    <lineage>
        <taxon>Eukaryota</taxon>
        <taxon>Viridiplantae</taxon>
        <taxon>Streptophyta</taxon>
        <taxon>Embryophyta</taxon>
        <taxon>Tracheophyta</taxon>
        <taxon>Spermatophyta</taxon>
        <taxon>Magnoliopsida</taxon>
        <taxon>eudicotyledons</taxon>
        <taxon>Gunneridae</taxon>
        <taxon>Pentapetalae</taxon>
        <taxon>rosids</taxon>
        <taxon>malvids</taxon>
        <taxon>Malvales</taxon>
        <taxon>Malvaceae</taxon>
        <taxon>Grewioideae</taxon>
        <taxon>Apeibeae</taxon>
        <taxon>Corchorus</taxon>
    </lineage>
</organism>
<feature type="coiled-coil region" evidence="1">
    <location>
        <begin position="333"/>
        <end position="360"/>
    </location>
</feature>
<accession>A0A1R3JSI3</accession>
<dbReference type="OrthoDB" id="948551at2759"/>
<dbReference type="Gramene" id="OMO97862">
    <property type="protein sequence ID" value="OMO97862"/>
    <property type="gene ID" value="CCACVL1_04429"/>
</dbReference>
<dbReference type="PANTHER" id="PTHR11439:SF442">
    <property type="entry name" value="CYSTEINE-RICH RLK (RECEPTOR-LIKE PROTEIN KINASE) 8"/>
    <property type="match status" value="1"/>
</dbReference>
<keyword evidence="1" id="KW-0175">Coiled coil</keyword>
<dbReference type="STRING" id="210143.A0A1R3JSI3"/>
<protein>
    <recommendedName>
        <fullName evidence="3">DUF8040 domain-containing protein</fullName>
    </recommendedName>
</protein>
<feature type="domain" description="DUF8040" evidence="3">
    <location>
        <begin position="5"/>
        <end position="84"/>
    </location>
</feature>
<evidence type="ECO:0000256" key="1">
    <source>
        <dbReference type="SAM" id="Coils"/>
    </source>
</evidence>
<evidence type="ECO:0000313" key="5">
    <source>
        <dbReference type="Proteomes" id="UP000188268"/>
    </source>
</evidence>
<dbReference type="EMBL" id="AWWV01007173">
    <property type="protein sequence ID" value="OMO97862.1"/>
    <property type="molecule type" value="Genomic_DNA"/>
</dbReference>
<reference evidence="4 5" key="1">
    <citation type="submission" date="2013-09" db="EMBL/GenBank/DDBJ databases">
        <title>Corchorus capsularis genome sequencing.</title>
        <authorList>
            <person name="Alam M."/>
            <person name="Haque M.S."/>
            <person name="Islam M.S."/>
            <person name="Emdad E.M."/>
            <person name="Islam M.M."/>
            <person name="Ahmed B."/>
            <person name="Halim A."/>
            <person name="Hossen Q.M.M."/>
            <person name="Hossain M.Z."/>
            <person name="Ahmed R."/>
            <person name="Khan M.M."/>
            <person name="Islam R."/>
            <person name="Rashid M.M."/>
            <person name="Khan S.A."/>
            <person name="Rahman M.S."/>
            <person name="Alam M."/>
        </authorList>
    </citation>
    <scope>NUCLEOTIDE SEQUENCE [LARGE SCALE GENOMIC DNA]</scope>
    <source>
        <strain evidence="5">cv. CVL-1</strain>
        <tissue evidence="4">Whole seedling</tissue>
    </source>
</reference>